<evidence type="ECO:0000313" key="2">
    <source>
        <dbReference type="EMBL" id="KAK9832205.1"/>
    </source>
</evidence>
<keyword evidence="3" id="KW-1185">Reference proteome</keyword>
<sequence>MRQRSNRCPTAVSVSGSYWAARWRCKPLQSFTAVQNYVSPGAVDNCQELVAPEITQACFLTLDPLPHSSAGVSAEPTHLVIVTGTNLAAATLHAHAAGQHLQLHSGADGQFSVGLAGFSKVLLFVSPAELLKEEQIVLEACWEGAWSHPVELPSLAAMAPDNFDSIMAACPAVARQELEERLSGLVASKLNNGTMQARLQQGGVTQATDEWCSRNEGEEGNGQQLPHEEHQQDPGPEPEWV</sequence>
<name>A0AAW1RFH5_9CHLO</name>
<accession>A0AAW1RFH5</accession>
<protein>
    <submittedName>
        <fullName evidence="2">Uncharacterized protein</fullName>
    </submittedName>
</protein>
<evidence type="ECO:0000313" key="3">
    <source>
        <dbReference type="Proteomes" id="UP001438707"/>
    </source>
</evidence>
<dbReference type="AlphaFoldDB" id="A0AAW1RFH5"/>
<proteinExistence type="predicted"/>
<comment type="caution">
    <text evidence="2">The sequence shown here is derived from an EMBL/GenBank/DDBJ whole genome shotgun (WGS) entry which is preliminary data.</text>
</comment>
<organism evidence="2 3">
    <name type="scientific">Apatococcus lobatus</name>
    <dbReference type="NCBI Taxonomy" id="904363"/>
    <lineage>
        <taxon>Eukaryota</taxon>
        <taxon>Viridiplantae</taxon>
        <taxon>Chlorophyta</taxon>
        <taxon>core chlorophytes</taxon>
        <taxon>Trebouxiophyceae</taxon>
        <taxon>Chlorellales</taxon>
        <taxon>Chlorellaceae</taxon>
        <taxon>Apatococcus</taxon>
    </lineage>
</organism>
<gene>
    <name evidence="2" type="ORF">WJX74_002696</name>
</gene>
<feature type="region of interest" description="Disordered" evidence="1">
    <location>
        <begin position="200"/>
        <end position="241"/>
    </location>
</feature>
<evidence type="ECO:0000256" key="1">
    <source>
        <dbReference type="SAM" id="MobiDB-lite"/>
    </source>
</evidence>
<dbReference type="EMBL" id="JALJOS010000012">
    <property type="protein sequence ID" value="KAK9832205.1"/>
    <property type="molecule type" value="Genomic_DNA"/>
</dbReference>
<reference evidence="2 3" key="1">
    <citation type="journal article" date="2024" name="Nat. Commun.">
        <title>Phylogenomics reveals the evolutionary origins of lichenization in chlorophyte algae.</title>
        <authorList>
            <person name="Puginier C."/>
            <person name="Libourel C."/>
            <person name="Otte J."/>
            <person name="Skaloud P."/>
            <person name="Haon M."/>
            <person name="Grisel S."/>
            <person name="Petersen M."/>
            <person name="Berrin J.G."/>
            <person name="Delaux P.M."/>
            <person name="Dal Grande F."/>
            <person name="Keller J."/>
        </authorList>
    </citation>
    <scope>NUCLEOTIDE SEQUENCE [LARGE SCALE GENOMIC DNA]</scope>
    <source>
        <strain evidence="2 3">SAG 2145</strain>
    </source>
</reference>
<dbReference type="Proteomes" id="UP001438707">
    <property type="component" value="Unassembled WGS sequence"/>
</dbReference>